<dbReference type="PANTHER" id="PTHR23501:SF199">
    <property type="entry name" value="MFS EFFLUX TRANSPORTER INPD-RELATED"/>
    <property type="match status" value="1"/>
</dbReference>
<dbReference type="InterPro" id="IPR036259">
    <property type="entry name" value="MFS_trans_sf"/>
</dbReference>
<comment type="caution">
    <text evidence="9">The sequence shown here is derived from an EMBL/GenBank/DDBJ whole genome shotgun (WGS) entry which is preliminary data.</text>
</comment>
<feature type="transmembrane region" description="Helical" evidence="7">
    <location>
        <begin position="86"/>
        <end position="106"/>
    </location>
</feature>
<feature type="transmembrane region" description="Helical" evidence="7">
    <location>
        <begin position="505"/>
        <end position="532"/>
    </location>
</feature>
<feature type="transmembrane region" description="Helical" evidence="7">
    <location>
        <begin position="202"/>
        <end position="222"/>
    </location>
</feature>
<evidence type="ECO:0000313" key="10">
    <source>
        <dbReference type="Proteomes" id="UP001213681"/>
    </source>
</evidence>
<feature type="transmembrane region" description="Helical" evidence="7">
    <location>
        <begin position="275"/>
        <end position="292"/>
    </location>
</feature>
<name>A0AAD6C0D1_9EURO</name>
<feature type="transmembrane region" description="Helical" evidence="7">
    <location>
        <begin position="437"/>
        <end position="459"/>
    </location>
</feature>
<keyword evidence="10" id="KW-1185">Reference proteome</keyword>
<evidence type="ECO:0000256" key="7">
    <source>
        <dbReference type="SAM" id="Phobius"/>
    </source>
</evidence>
<feature type="transmembrane region" description="Helical" evidence="7">
    <location>
        <begin position="242"/>
        <end position="263"/>
    </location>
</feature>
<evidence type="ECO:0000256" key="1">
    <source>
        <dbReference type="ARBA" id="ARBA00004141"/>
    </source>
</evidence>
<dbReference type="InterPro" id="IPR011701">
    <property type="entry name" value="MFS"/>
</dbReference>
<organism evidence="9 10">
    <name type="scientific">Penicillium daleae</name>
    <dbReference type="NCBI Taxonomy" id="63821"/>
    <lineage>
        <taxon>Eukaryota</taxon>
        <taxon>Fungi</taxon>
        <taxon>Dikarya</taxon>
        <taxon>Ascomycota</taxon>
        <taxon>Pezizomycotina</taxon>
        <taxon>Eurotiomycetes</taxon>
        <taxon>Eurotiomycetidae</taxon>
        <taxon>Eurotiales</taxon>
        <taxon>Aspergillaceae</taxon>
        <taxon>Penicillium</taxon>
    </lineage>
</organism>
<feature type="transmembrane region" description="Helical" evidence="7">
    <location>
        <begin position="139"/>
        <end position="161"/>
    </location>
</feature>
<dbReference type="FunFam" id="1.20.1250.20:FF:000196">
    <property type="entry name" value="MFS toxin efflux pump (AflT)"/>
    <property type="match status" value="1"/>
</dbReference>
<reference evidence="9" key="1">
    <citation type="submission" date="2022-12" db="EMBL/GenBank/DDBJ databases">
        <authorList>
            <person name="Petersen C."/>
        </authorList>
    </citation>
    <scope>NUCLEOTIDE SEQUENCE</scope>
    <source>
        <strain evidence="9">IBT 16125</strain>
    </source>
</reference>
<dbReference type="PANTHER" id="PTHR23501">
    <property type="entry name" value="MAJOR FACILITATOR SUPERFAMILY"/>
    <property type="match status" value="1"/>
</dbReference>
<dbReference type="Pfam" id="PF07690">
    <property type="entry name" value="MFS_1"/>
    <property type="match status" value="1"/>
</dbReference>
<protein>
    <recommendedName>
        <fullName evidence="8">Major facilitator superfamily (MFS) profile domain-containing protein</fullName>
    </recommendedName>
</protein>
<dbReference type="Gene3D" id="1.20.1720.10">
    <property type="entry name" value="Multidrug resistance protein D"/>
    <property type="match status" value="1"/>
</dbReference>
<feature type="transmembrane region" description="Helical" evidence="7">
    <location>
        <begin position="170"/>
        <end position="190"/>
    </location>
</feature>
<feature type="domain" description="Major facilitator superfamily (MFS) profile" evidence="8">
    <location>
        <begin position="49"/>
        <end position="537"/>
    </location>
</feature>
<feature type="compositionally biased region" description="Basic and acidic residues" evidence="6">
    <location>
        <begin position="1"/>
        <end position="29"/>
    </location>
</feature>
<evidence type="ECO:0000256" key="2">
    <source>
        <dbReference type="ARBA" id="ARBA00007520"/>
    </source>
</evidence>
<dbReference type="SUPFAM" id="SSF103473">
    <property type="entry name" value="MFS general substrate transporter"/>
    <property type="match status" value="1"/>
</dbReference>
<dbReference type="AlphaFoldDB" id="A0AAD6C0D1"/>
<feature type="transmembrane region" description="Helical" evidence="7">
    <location>
        <begin position="406"/>
        <end position="425"/>
    </location>
</feature>
<reference evidence="9" key="2">
    <citation type="journal article" date="2023" name="IMA Fungus">
        <title>Comparative genomic study of the Penicillium genus elucidates a diverse pangenome and 15 lateral gene transfer events.</title>
        <authorList>
            <person name="Petersen C."/>
            <person name="Sorensen T."/>
            <person name="Nielsen M.R."/>
            <person name="Sondergaard T.E."/>
            <person name="Sorensen J.L."/>
            <person name="Fitzpatrick D.A."/>
            <person name="Frisvad J.C."/>
            <person name="Nielsen K.L."/>
        </authorList>
    </citation>
    <scope>NUCLEOTIDE SEQUENCE</scope>
    <source>
        <strain evidence="9">IBT 16125</strain>
    </source>
</reference>
<sequence>MAERSVTRDSQDDGSVESRDDIPLKKATDDDNLDDETQSYPSTLQLIPILVGLCLQSICIALDNTILSTAVPKITEQFKSLEDLSWYASAYLLTTCAVTLPFGRIYSFYSTKWTYMIALALFEIGSLICAVTPTSKGLILGRAIAGIGSGGMSPGALLVLANSVPLHRRALYFGIIGSASGIATITGPMLGGVLTDRASWRWCFWLNLPLGAITALFMTIFFKDSKKRQKVSPGRLKQINQIDPLGIAAFIPAIISLLLTLQWGGTKYDWTNSRIIALFIVFAVFGTLWCAIQLWKQDDATVPPRLLKDRNVLGAVIHATFLGGSFFVFGYYLPIWFQAIQQVSAAESGVNNLPMVVTMIVCSAVAGVVVDLLGYYTPLMFLGSALLTVGCGLCTTFKVHTHHALWIGYEVIIGVGAGVGFQQCYNALQTVLPLNDIPIGIAIITFSQSLSGALFISIAQNVFQNRLIENMTRYAPMIDPGAIIQGGAANLAERIPPRLLPSALFAYNIAVTQTFYVSVGTAALSFLGAGLVEWKSMRKEQKCEETKDSL</sequence>
<evidence type="ECO:0000256" key="5">
    <source>
        <dbReference type="ARBA" id="ARBA00023136"/>
    </source>
</evidence>
<evidence type="ECO:0000259" key="8">
    <source>
        <dbReference type="PROSITE" id="PS50850"/>
    </source>
</evidence>
<dbReference type="CDD" id="cd17502">
    <property type="entry name" value="MFS_Azr1_MDR_like"/>
    <property type="match status" value="1"/>
</dbReference>
<feature type="transmembrane region" description="Helical" evidence="7">
    <location>
        <begin position="113"/>
        <end position="133"/>
    </location>
</feature>
<dbReference type="EMBL" id="JAPVEA010000007">
    <property type="protein sequence ID" value="KAJ5443447.1"/>
    <property type="molecule type" value="Genomic_DNA"/>
</dbReference>
<feature type="region of interest" description="Disordered" evidence="6">
    <location>
        <begin position="1"/>
        <end position="35"/>
    </location>
</feature>
<accession>A0AAD6C0D1</accession>
<keyword evidence="5 7" id="KW-0472">Membrane</keyword>
<dbReference type="GO" id="GO:0022857">
    <property type="term" value="F:transmembrane transporter activity"/>
    <property type="evidence" value="ECO:0007669"/>
    <property type="project" value="InterPro"/>
</dbReference>
<evidence type="ECO:0000256" key="4">
    <source>
        <dbReference type="ARBA" id="ARBA00022989"/>
    </source>
</evidence>
<dbReference type="Gene3D" id="1.20.1250.20">
    <property type="entry name" value="MFS general substrate transporter like domains"/>
    <property type="match status" value="1"/>
</dbReference>
<evidence type="ECO:0000256" key="6">
    <source>
        <dbReference type="SAM" id="MobiDB-lite"/>
    </source>
</evidence>
<dbReference type="InterPro" id="IPR020846">
    <property type="entry name" value="MFS_dom"/>
</dbReference>
<keyword evidence="4 7" id="KW-1133">Transmembrane helix</keyword>
<gene>
    <name evidence="9" type="ORF">N7458_007319</name>
</gene>
<feature type="transmembrane region" description="Helical" evidence="7">
    <location>
        <begin position="312"/>
        <end position="333"/>
    </location>
</feature>
<keyword evidence="3 7" id="KW-0812">Transmembrane</keyword>
<dbReference type="PRINTS" id="PR01036">
    <property type="entry name" value="TCRTETB"/>
</dbReference>
<feature type="transmembrane region" description="Helical" evidence="7">
    <location>
        <begin position="380"/>
        <end position="400"/>
    </location>
</feature>
<feature type="transmembrane region" description="Helical" evidence="7">
    <location>
        <begin position="353"/>
        <end position="373"/>
    </location>
</feature>
<dbReference type="PROSITE" id="PS50850">
    <property type="entry name" value="MFS"/>
    <property type="match status" value="1"/>
</dbReference>
<dbReference type="GeneID" id="81600944"/>
<comment type="similarity">
    <text evidence="2">Belongs to the major facilitator superfamily. TCR/Tet family.</text>
</comment>
<dbReference type="RefSeq" id="XP_056763527.1">
    <property type="nucleotide sequence ID" value="XM_056910701.1"/>
</dbReference>
<evidence type="ECO:0000313" key="9">
    <source>
        <dbReference type="EMBL" id="KAJ5443447.1"/>
    </source>
</evidence>
<evidence type="ECO:0000256" key="3">
    <source>
        <dbReference type="ARBA" id="ARBA00022692"/>
    </source>
</evidence>
<dbReference type="Proteomes" id="UP001213681">
    <property type="component" value="Unassembled WGS sequence"/>
</dbReference>
<dbReference type="GO" id="GO:0005886">
    <property type="term" value="C:plasma membrane"/>
    <property type="evidence" value="ECO:0007669"/>
    <property type="project" value="TreeGrafter"/>
</dbReference>
<proteinExistence type="inferred from homology"/>
<comment type="subcellular location">
    <subcellularLocation>
        <location evidence="1">Membrane</location>
        <topology evidence="1">Multi-pass membrane protein</topology>
    </subcellularLocation>
</comment>